<evidence type="ECO:0000313" key="2">
    <source>
        <dbReference type="EMBL" id="NYI43499.1"/>
    </source>
</evidence>
<accession>A0A7Z0CJW2</accession>
<comment type="caution">
    <text evidence="2">The sequence shown here is derived from an EMBL/GenBank/DDBJ whole genome shotgun (WGS) entry which is preliminary data.</text>
</comment>
<gene>
    <name evidence="2" type="ORF">BJ993_000579</name>
</gene>
<sequence>MRTQLLGLAAAALTAGTLALPTSPAQAIGGLDSGTISATGTLPTAVAVAGTTPGDAIAAWVRPAPGGFRIQASQGTDGAFALPVNVTPAAVTSATDLQLVANDEGDVAALWIQTIDGDEVVRGARYVGGGQWDGATTLSTVGVTDVDGFDAGIDGAGNVLVLSAIEDGPSDEVHLAVWPHGQDAAAVSPFANQATDATLAVNEAGRAVLAWSSAGVVNKVRVTTRGANGAFTPIDEVPFPNNTMNLEAGIADDGRATVAFLGIDNGAFRLAASDIDLDGGAGFAHMISPAGLQAEPYSFEVARDGRATASWVSTVDGAEALRMASRAPGGSFGGYSTVQTGLSAKVPSLAFARSNGAQVVVHASGSQLTLRHRSNPAFTFATYAAGPADGPFAADADSQGNVVAVSVVDNGGSSYVQGDWLDTTAPTAAVTAPGAQVVAKAFDVTWSATDSLSGVKTTDVISSSAAWNSATFSDPKVVGDNLATGPFHQSAGFGRTYCYEVQSIDKANNLGQRSARKCTAVPLDDTALLGSGWSRAAKSGQFNGTWTTTSTKGRTLTRAGIKAKRLALVANRVPNGGLVEVRWNGTLLKKVSLKGSAATKKAYPIVTWAGLHTGTLTIKVISASGRPVRIDGLVVAK</sequence>
<evidence type="ECO:0000313" key="3">
    <source>
        <dbReference type="Proteomes" id="UP000562045"/>
    </source>
</evidence>
<proteinExistence type="predicted"/>
<evidence type="ECO:0000256" key="1">
    <source>
        <dbReference type="SAM" id="SignalP"/>
    </source>
</evidence>
<dbReference type="EMBL" id="JACBZM010000001">
    <property type="protein sequence ID" value="NYI43499.1"/>
    <property type="molecule type" value="Genomic_DNA"/>
</dbReference>
<organism evidence="2 3">
    <name type="scientific">Nocardioides aromaticivorans</name>
    <dbReference type="NCBI Taxonomy" id="200618"/>
    <lineage>
        <taxon>Bacteria</taxon>
        <taxon>Bacillati</taxon>
        <taxon>Actinomycetota</taxon>
        <taxon>Actinomycetes</taxon>
        <taxon>Propionibacteriales</taxon>
        <taxon>Nocardioidaceae</taxon>
        <taxon>Nocardioides</taxon>
    </lineage>
</organism>
<reference evidence="2 3" key="1">
    <citation type="submission" date="2020-07" db="EMBL/GenBank/DDBJ databases">
        <title>Sequencing the genomes of 1000 actinobacteria strains.</title>
        <authorList>
            <person name="Klenk H.-P."/>
        </authorList>
    </citation>
    <scope>NUCLEOTIDE SEQUENCE [LARGE SCALE GENOMIC DNA]</scope>
    <source>
        <strain evidence="2 3">DSM 15131</strain>
    </source>
</reference>
<dbReference type="AlphaFoldDB" id="A0A7Z0CJW2"/>
<dbReference type="RefSeq" id="WP_179647667.1">
    <property type="nucleotide sequence ID" value="NZ_JACBZM010000001.1"/>
</dbReference>
<name>A0A7Z0CJW2_9ACTN</name>
<keyword evidence="1" id="KW-0732">Signal</keyword>
<dbReference type="Proteomes" id="UP000562045">
    <property type="component" value="Unassembled WGS sequence"/>
</dbReference>
<feature type="chain" id="PRO_5031191477" evidence="1">
    <location>
        <begin position="28"/>
        <end position="637"/>
    </location>
</feature>
<protein>
    <submittedName>
        <fullName evidence="2">Uncharacterized protein</fullName>
    </submittedName>
</protein>
<feature type="signal peptide" evidence="1">
    <location>
        <begin position="1"/>
        <end position="27"/>
    </location>
</feature>